<protein>
    <submittedName>
        <fullName evidence="1">Uncharacterized protein</fullName>
    </submittedName>
</protein>
<dbReference type="KEGG" id="nai:NECAME_04856"/>
<gene>
    <name evidence="1" type="primary">Necator_chrX.g26265</name>
    <name evidence="1" type="ORF">RB195_026099</name>
</gene>
<dbReference type="CTD" id="25344888"/>
<dbReference type="InterPro" id="IPR019448">
    <property type="entry name" value="NT-C2"/>
</dbReference>
<dbReference type="Pfam" id="PF10358">
    <property type="entry name" value="NT-C2"/>
    <property type="match status" value="1"/>
</dbReference>
<name>A0ABR1EVD5_NECAM</name>
<accession>A0ABR1EVD5</accession>
<keyword evidence="2" id="KW-1185">Reference proteome</keyword>
<sequence>MLLPSGKPTAALVLRSRMKRRYFFIDWLWRKMAFLKRKKVKFSVDLQVCNLSDVPLVNAVLFAKIRLLEGGTFDDCTERVEVFRNSCSWSHRSNFCCRITSDPSSGILERCLCRISIRKEQKGGKSFVKLGFVDINLSEFAGSGVEGMTRSYLLDGYGLHQRQDNSKVQIKITMTHQSADPFFRVPFVGGGDTIEDNSLNPYLKASDVEEDEEEDIQGSYVKMRPNSTTEVPECSSVAGSGSVADECASMSSDNRRNPPSALRRLSQDRSSAPRIQSTRIDAEGVIDRMLAETRWATKSETSTSEEGLALYVDRDGAASIDPQGAGFQKVTLADTSL</sequence>
<dbReference type="Proteomes" id="UP001303046">
    <property type="component" value="Unassembled WGS sequence"/>
</dbReference>
<dbReference type="PROSITE" id="PS51840">
    <property type="entry name" value="C2_NT"/>
    <property type="match status" value="1"/>
</dbReference>
<evidence type="ECO:0000313" key="2">
    <source>
        <dbReference type="Proteomes" id="UP001303046"/>
    </source>
</evidence>
<proteinExistence type="predicted"/>
<dbReference type="PANTHER" id="PTHR21456">
    <property type="entry name" value="FAMILY WITH SEQUENCE SIMILARITY 102"/>
    <property type="match status" value="1"/>
</dbReference>
<evidence type="ECO:0000313" key="1">
    <source>
        <dbReference type="EMBL" id="KAK6766612.1"/>
    </source>
</evidence>
<dbReference type="PANTHER" id="PTHR21456:SF1">
    <property type="entry name" value="C2 NT-TYPE DOMAIN-CONTAINING PROTEIN"/>
    <property type="match status" value="1"/>
</dbReference>
<dbReference type="EMBL" id="JAVFWL010000006">
    <property type="protein sequence ID" value="KAK6766612.1"/>
    <property type="molecule type" value="Genomic_DNA"/>
</dbReference>
<comment type="caution">
    <text evidence="1">The sequence shown here is derived from an EMBL/GenBank/DDBJ whole genome shotgun (WGS) entry which is preliminary data.</text>
</comment>
<reference evidence="1 2" key="1">
    <citation type="submission" date="2023-08" db="EMBL/GenBank/DDBJ databases">
        <title>A Necator americanus chromosomal reference genome.</title>
        <authorList>
            <person name="Ilik V."/>
            <person name="Petrzelkova K.J."/>
            <person name="Pardy F."/>
            <person name="Fuh T."/>
            <person name="Niatou-Singa F.S."/>
            <person name="Gouil Q."/>
            <person name="Baker L."/>
            <person name="Ritchie M.E."/>
            <person name="Jex A.R."/>
            <person name="Gazzola D."/>
            <person name="Li H."/>
            <person name="Toshio Fujiwara R."/>
            <person name="Zhan B."/>
            <person name="Aroian R.V."/>
            <person name="Pafco B."/>
            <person name="Schwarz E.M."/>
        </authorList>
    </citation>
    <scope>NUCLEOTIDE SEQUENCE [LARGE SCALE GENOMIC DNA]</scope>
    <source>
        <strain evidence="1 2">Aroian</strain>
        <tissue evidence="1">Whole animal</tissue>
    </source>
</reference>
<organism evidence="1 2">
    <name type="scientific">Necator americanus</name>
    <name type="common">Human hookworm</name>
    <dbReference type="NCBI Taxonomy" id="51031"/>
    <lineage>
        <taxon>Eukaryota</taxon>
        <taxon>Metazoa</taxon>
        <taxon>Ecdysozoa</taxon>
        <taxon>Nematoda</taxon>
        <taxon>Chromadorea</taxon>
        <taxon>Rhabditida</taxon>
        <taxon>Rhabditina</taxon>
        <taxon>Rhabditomorpha</taxon>
        <taxon>Strongyloidea</taxon>
        <taxon>Ancylostomatidae</taxon>
        <taxon>Bunostominae</taxon>
        <taxon>Necator</taxon>
    </lineage>
</organism>
<dbReference type="InterPro" id="IPR039931">
    <property type="entry name" value="EEIG1/2-like"/>
</dbReference>